<dbReference type="GeneID" id="87873090"/>
<dbReference type="EMBL" id="JAULSX010000008">
    <property type="protein sequence ID" value="KAK3486440.1"/>
    <property type="molecule type" value="Genomic_DNA"/>
</dbReference>
<comment type="caution">
    <text evidence="1">The sequence shown here is derived from an EMBL/GenBank/DDBJ whole genome shotgun (WGS) entry which is preliminary data.</text>
</comment>
<evidence type="ECO:0000313" key="1">
    <source>
        <dbReference type="EMBL" id="KAK3486440.1"/>
    </source>
</evidence>
<dbReference type="Proteomes" id="UP001285908">
    <property type="component" value="Unassembled WGS sequence"/>
</dbReference>
<dbReference type="RefSeq" id="XP_062688997.1">
    <property type="nucleotide sequence ID" value="XM_062835468.1"/>
</dbReference>
<reference evidence="1 2" key="1">
    <citation type="journal article" date="2023" name="Mol. Phylogenet. Evol.">
        <title>Genome-scale phylogeny and comparative genomics of the fungal order Sordariales.</title>
        <authorList>
            <person name="Hensen N."/>
            <person name="Bonometti L."/>
            <person name="Westerberg I."/>
            <person name="Brannstrom I.O."/>
            <person name="Guillou S."/>
            <person name="Cros-Aarteil S."/>
            <person name="Calhoun S."/>
            <person name="Haridas S."/>
            <person name="Kuo A."/>
            <person name="Mondo S."/>
            <person name="Pangilinan J."/>
            <person name="Riley R."/>
            <person name="LaButti K."/>
            <person name="Andreopoulos B."/>
            <person name="Lipzen A."/>
            <person name="Chen C."/>
            <person name="Yan M."/>
            <person name="Daum C."/>
            <person name="Ng V."/>
            <person name="Clum A."/>
            <person name="Steindorff A."/>
            <person name="Ohm R.A."/>
            <person name="Martin F."/>
            <person name="Silar P."/>
            <person name="Natvig D.O."/>
            <person name="Lalanne C."/>
            <person name="Gautier V."/>
            <person name="Ament-Velasquez S.L."/>
            <person name="Kruys A."/>
            <person name="Hutchinson M.I."/>
            <person name="Powell A.J."/>
            <person name="Barry K."/>
            <person name="Miller A.N."/>
            <person name="Grigoriev I.V."/>
            <person name="Debuchy R."/>
            <person name="Gladieux P."/>
            <person name="Hiltunen Thoren M."/>
            <person name="Johannesson H."/>
        </authorList>
    </citation>
    <scope>NUCLEOTIDE SEQUENCE [LARGE SCALE GENOMIC DNA]</scope>
    <source>
        <strain evidence="1 2">FGSC 10403</strain>
    </source>
</reference>
<feature type="non-terminal residue" evidence="1">
    <location>
        <position position="1"/>
    </location>
</feature>
<organism evidence="1 2">
    <name type="scientific">Neurospora hispaniola</name>
    <dbReference type="NCBI Taxonomy" id="588809"/>
    <lineage>
        <taxon>Eukaryota</taxon>
        <taxon>Fungi</taxon>
        <taxon>Dikarya</taxon>
        <taxon>Ascomycota</taxon>
        <taxon>Pezizomycotina</taxon>
        <taxon>Sordariomycetes</taxon>
        <taxon>Sordariomycetidae</taxon>
        <taxon>Sordariales</taxon>
        <taxon>Sordariaceae</taxon>
        <taxon>Neurospora</taxon>
    </lineage>
</organism>
<sequence length="70" mass="8746">TNNYYLCVKRFNQSALRSEDPVFKVCRFYFPRNYYLEVYFIRSLNPKYLLYDREQNNNRINNYNRTITLV</sequence>
<accession>A0AAJ0MMK6</accession>
<proteinExistence type="predicted"/>
<evidence type="ECO:0000313" key="2">
    <source>
        <dbReference type="Proteomes" id="UP001285908"/>
    </source>
</evidence>
<dbReference type="AlphaFoldDB" id="A0AAJ0MMK6"/>
<keyword evidence="2" id="KW-1185">Reference proteome</keyword>
<gene>
    <name evidence="1" type="ORF">B0T23DRAFT_324924</name>
</gene>
<protein>
    <submittedName>
        <fullName evidence="1">Uncharacterized protein</fullName>
    </submittedName>
</protein>
<name>A0AAJ0MMK6_9PEZI</name>